<keyword evidence="1" id="KW-0472">Membrane</keyword>
<gene>
    <name evidence="2" type="ORF">XIS1_1080022</name>
</gene>
<proteinExistence type="predicted"/>
<sequence>MGKSYHVITFFHYILESYVFIVWVLLYAVYSPFEFKVIVLPL</sequence>
<dbReference type="AlphaFoldDB" id="A0A1N6MQT3"/>
<feature type="transmembrane region" description="Helical" evidence="1">
    <location>
        <begin position="7"/>
        <end position="30"/>
    </location>
</feature>
<accession>A0A1N6MQT3</accession>
<dbReference type="Proteomes" id="UP000196435">
    <property type="component" value="Unassembled WGS sequence"/>
</dbReference>
<name>A0A1N6MQT3_9GAMM</name>
<evidence type="ECO:0000313" key="2">
    <source>
        <dbReference type="EMBL" id="SIP71176.1"/>
    </source>
</evidence>
<organism evidence="2 3">
    <name type="scientific">Xenorhabdus innexi</name>
    <dbReference type="NCBI Taxonomy" id="290109"/>
    <lineage>
        <taxon>Bacteria</taxon>
        <taxon>Pseudomonadati</taxon>
        <taxon>Pseudomonadota</taxon>
        <taxon>Gammaproteobacteria</taxon>
        <taxon>Enterobacterales</taxon>
        <taxon>Morganellaceae</taxon>
        <taxon>Xenorhabdus</taxon>
    </lineage>
</organism>
<dbReference type="EMBL" id="FTLG01000011">
    <property type="protein sequence ID" value="SIP71176.1"/>
    <property type="molecule type" value="Genomic_DNA"/>
</dbReference>
<evidence type="ECO:0000256" key="1">
    <source>
        <dbReference type="SAM" id="Phobius"/>
    </source>
</evidence>
<protein>
    <submittedName>
        <fullName evidence="2">Uncharacterized protein</fullName>
    </submittedName>
</protein>
<evidence type="ECO:0000313" key="3">
    <source>
        <dbReference type="Proteomes" id="UP000196435"/>
    </source>
</evidence>
<keyword evidence="1" id="KW-1133">Transmembrane helix</keyword>
<keyword evidence="1" id="KW-0812">Transmembrane</keyword>
<reference evidence="3" key="1">
    <citation type="submission" date="2016-12" db="EMBL/GenBank/DDBJ databases">
        <authorList>
            <person name="Gaudriault S."/>
        </authorList>
    </citation>
    <scope>NUCLEOTIDE SEQUENCE [LARGE SCALE GENOMIC DNA]</scope>
    <source>
        <strain evidence="3">HGB1681 (deposited as PTA-6826 in the American Type Culture Collection)</strain>
    </source>
</reference>